<dbReference type="SUPFAM" id="SSF143847">
    <property type="entry name" value="XisI-like"/>
    <property type="match status" value="1"/>
</dbReference>
<accession>A0ABX1LX27</accession>
<gene>
    <name evidence="1" type="ORF">HC246_22510</name>
</gene>
<proteinExistence type="predicted"/>
<evidence type="ECO:0000313" key="1">
    <source>
        <dbReference type="EMBL" id="NMF60724.1"/>
    </source>
</evidence>
<dbReference type="RefSeq" id="WP_169365675.1">
    <property type="nucleotide sequence ID" value="NZ_JAAVJL010000004.1"/>
</dbReference>
<dbReference type="EMBL" id="JAAVJL010000004">
    <property type="protein sequence ID" value="NMF60724.1"/>
    <property type="molecule type" value="Genomic_DNA"/>
</dbReference>
<sequence length="107" mass="12226">MDNTISYAEILKRTVNDATIHQPRLQAIKLYPVCDLDSGQFVVLATGFDKQKWMDFVLFHARLVEKDNSDRQVIIEEDNFEEGLTNALIEAGIKKEDIVTSWQQAIA</sequence>
<dbReference type="InterPro" id="IPR035943">
    <property type="entry name" value="XisI-like_sf"/>
</dbReference>
<comment type="caution">
    <text evidence="1">The sequence shown here is derived from an EMBL/GenBank/DDBJ whole genome shotgun (WGS) entry which is preliminary data.</text>
</comment>
<protein>
    <submittedName>
        <fullName evidence="1">XisI protein</fullName>
    </submittedName>
</protein>
<evidence type="ECO:0000313" key="2">
    <source>
        <dbReference type="Proteomes" id="UP000738376"/>
    </source>
</evidence>
<dbReference type="Proteomes" id="UP000738376">
    <property type="component" value="Unassembled WGS sequence"/>
</dbReference>
<dbReference type="Gene3D" id="3.30.310.110">
    <property type="entry name" value="XisI-like"/>
    <property type="match status" value="1"/>
</dbReference>
<dbReference type="Pfam" id="PF08869">
    <property type="entry name" value="XisI"/>
    <property type="match status" value="1"/>
</dbReference>
<dbReference type="InterPro" id="IPR014968">
    <property type="entry name" value="XisI"/>
</dbReference>
<name>A0ABX1LX27_9CYAN</name>
<reference evidence="1 2" key="1">
    <citation type="submission" date="2020-03" db="EMBL/GenBank/DDBJ databases">
        <title>Draft Genome Sequence of 2-Methylisoborneol Producing Pseudanabaena yagii Strain GIHE-NHR1 Isolated from North Han River in South Korea.</title>
        <authorList>
            <person name="Jeong J."/>
        </authorList>
    </citation>
    <scope>NUCLEOTIDE SEQUENCE [LARGE SCALE GENOMIC DNA]</scope>
    <source>
        <strain evidence="1 2">GIHE-NHR1</strain>
    </source>
</reference>
<keyword evidence="2" id="KW-1185">Reference proteome</keyword>
<organism evidence="1 2">
    <name type="scientific">Pseudanabaena yagii GIHE-NHR1</name>
    <dbReference type="NCBI Taxonomy" id="2722753"/>
    <lineage>
        <taxon>Bacteria</taxon>
        <taxon>Bacillati</taxon>
        <taxon>Cyanobacteriota</taxon>
        <taxon>Cyanophyceae</taxon>
        <taxon>Pseudanabaenales</taxon>
        <taxon>Pseudanabaenaceae</taxon>
        <taxon>Pseudanabaena</taxon>
        <taxon>Pseudanabaena yagii</taxon>
    </lineage>
</organism>